<evidence type="ECO:0000313" key="4">
    <source>
        <dbReference type="Proteomes" id="UP000637267"/>
    </source>
</evidence>
<dbReference type="PANTHER" id="PTHR36539">
    <property type="entry name" value="ETHANOLAMINE UTILIZATION PROTEIN EUTN"/>
    <property type="match status" value="1"/>
</dbReference>
<gene>
    <name evidence="3" type="primary">eutN</name>
    <name evidence="3" type="ORF">GCM10010970_25650</name>
</gene>
<dbReference type="InterPro" id="IPR004992">
    <property type="entry name" value="EutN_CcmL"/>
</dbReference>
<comment type="subcellular location">
    <subcellularLocation>
        <location evidence="1">Bacterial microcompartment</location>
    </subcellularLocation>
</comment>
<keyword evidence="2" id="KW-1283">Bacterial microcompartment</keyword>
<evidence type="ECO:0000313" key="3">
    <source>
        <dbReference type="EMBL" id="GGP22522.1"/>
    </source>
</evidence>
<dbReference type="RefSeq" id="WP_188704760.1">
    <property type="nucleotide sequence ID" value="NZ_BMLX01000003.1"/>
</dbReference>
<dbReference type="InterPro" id="IPR036677">
    <property type="entry name" value="EutN_CcmL_sf"/>
</dbReference>
<dbReference type="PANTHER" id="PTHR36539:SF1">
    <property type="entry name" value="BACTERIAL MICROCOMPARTMENT SHELL VERTEX PROTEIN EUTN"/>
    <property type="match status" value="1"/>
</dbReference>
<dbReference type="Gene3D" id="2.40.50.220">
    <property type="entry name" value="EutN/Ccml"/>
    <property type="match status" value="1"/>
</dbReference>
<sequence length="94" mass="9620">MKLGIVVGQVVATVKHGNLRLDRLLLVDLVGLDGVARGDMQVAADCLGAGTGEWVLLVSGSSARGLQDESAPVDLSVAGIVDEVVIGGKVAYHK</sequence>
<dbReference type="PROSITE" id="PS51932">
    <property type="entry name" value="BMV"/>
    <property type="match status" value="1"/>
</dbReference>
<accession>A0ABQ2PAQ3</accession>
<reference evidence="4" key="1">
    <citation type="journal article" date="2019" name="Int. J. Syst. Evol. Microbiol.">
        <title>The Global Catalogue of Microorganisms (GCM) 10K type strain sequencing project: providing services to taxonomists for standard genome sequencing and annotation.</title>
        <authorList>
            <consortium name="The Broad Institute Genomics Platform"/>
            <consortium name="The Broad Institute Genome Sequencing Center for Infectious Disease"/>
            <person name="Wu L."/>
            <person name="Ma J."/>
        </authorList>
    </citation>
    <scope>NUCLEOTIDE SEQUENCE [LARGE SCALE GENOMIC DNA]</scope>
    <source>
        <strain evidence="4">CGMCC 1.8859</strain>
    </source>
</reference>
<comment type="caution">
    <text evidence="3">The sequence shown here is derived from an EMBL/GenBank/DDBJ whole genome shotgun (WGS) entry which is preliminary data.</text>
</comment>
<dbReference type="Pfam" id="PF03319">
    <property type="entry name" value="EutN_CcmL"/>
    <property type="match status" value="1"/>
</dbReference>
<dbReference type="Proteomes" id="UP000637267">
    <property type="component" value="Unassembled WGS sequence"/>
</dbReference>
<evidence type="ECO:0000256" key="2">
    <source>
        <dbReference type="ARBA" id="ARBA00024446"/>
    </source>
</evidence>
<dbReference type="SUPFAM" id="SSF159133">
    <property type="entry name" value="EutN/CcmL-like"/>
    <property type="match status" value="1"/>
</dbReference>
<name>A0ABQ2PAQ3_9NEIS</name>
<dbReference type="EMBL" id="BMLX01000003">
    <property type="protein sequence ID" value="GGP22522.1"/>
    <property type="molecule type" value="Genomic_DNA"/>
</dbReference>
<proteinExistence type="predicted"/>
<protein>
    <submittedName>
        <fullName evidence="3">Ethanolamine utilization protein EutN</fullName>
    </submittedName>
</protein>
<evidence type="ECO:0000256" key="1">
    <source>
        <dbReference type="ARBA" id="ARBA00024322"/>
    </source>
</evidence>
<keyword evidence="4" id="KW-1185">Reference proteome</keyword>
<organism evidence="3 4">
    <name type="scientific">Silvimonas iriomotensis</name>
    <dbReference type="NCBI Taxonomy" id="449662"/>
    <lineage>
        <taxon>Bacteria</taxon>
        <taxon>Pseudomonadati</taxon>
        <taxon>Pseudomonadota</taxon>
        <taxon>Betaproteobacteria</taxon>
        <taxon>Neisseriales</taxon>
        <taxon>Chitinibacteraceae</taxon>
        <taxon>Silvimonas</taxon>
    </lineage>
</organism>